<reference evidence="1" key="1">
    <citation type="submission" date="2022-07" db="EMBL/GenBank/DDBJ databases">
        <title>Taxonomy of Aspergillus series Nigri: significant species reduction supported by multi-species coalescent approaches.</title>
        <authorList>
            <person name="Bian C."/>
            <person name="Kusuya Y."/>
            <person name="Sklenar F."/>
            <person name="D'hooge E."/>
            <person name="Yaguchi T."/>
            <person name="Takahashi H."/>
            <person name="Hubka V."/>
        </authorList>
    </citation>
    <scope>NUCLEOTIDE SEQUENCE</scope>
    <source>
        <strain evidence="1">CBS 733.88</strain>
    </source>
</reference>
<organism evidence="1 2">
    <name type="scientific">Aspergillus brasiliensis</name>
    <dbReference type="NCBI Taxonomy" id="319629"/>
    <lineage>
        <taxon>Eukaryota</taxon>
        <taxon>Fungi</taxon>
        <taxon>Dikarya</taxon>
        <taxon>Ascomycota</taxon>
        <taxon>Pezizomycotina</taxon>
        <taxon>Eurotiomycetes</taxon>
        <taxon>Eurotiomycetidae</taxon>
        <taxon>Eurotiales</taxon>
        <taxon>Aspergillaceae</taxon>
        <taxon>Aspergillus</taxon>
        <taxon>Aspergillus subgen. Circumdati</taxon>
    </lineage>
</organism>
<name>A0A9W5YFB8_9EURO</name>
<protein>
    <submittedName>
        <fullName evidence="1">Uncharacterized protein</fullName>
    </submittedName>
</protein>
<proteinExistence type="predicted"/>
<dbReference type="EMBL" id="BROQ01000003">
    <property type="protein sequence ID" value="GKZ16930.1"/>
    <property type="molecule type" value="Genomic_DNA"/>
</dbReference>
<evidence type="ECO:0000313" key="1">
    <source>
        <dbReference type="EMBL" id="GKZ16930.1"/>
    </source>
</evidence>
<dbReference type="Proteomes" id="UP001143548">
    <property type="component" value="Unassembled WGS sequence"/>
</dbReference>
<evidence type="ECO:0000313" key="2">
    <source>
        <dbReference type="Proteomes" id="UP001143548"/>
    </source>
</evidence>
<sequence length="124" mass="13458">MVKPPSRDLAIGVVLTRGKLVNEGPVSRLDRVIGSVIPSVHPWMSSERTPRIGENMTASEIRELGLSYGRRMLIGSGGPSQDSCVRESRVGDHSRLVTKGSMNGARNIKRTFEVDDASRTVGVD</sequence>
<comment type="caution">
    <text evidence="1">The sequence shown here is derived from an EMBL/GenBank/DDBJ whole genome shotgun (WGS) entry which is preliminary data.</text>
</comment>
<gene>
    <name evidence="1" type="ORF">AbraCBS73388_005916</name>
</gene>
<dbReference type="AlphaFoldDB" id="A0A9W5YFB8"/>
<accession>A0A9W5YFB8</accession>